<dbReference type="RefSeq" id="WP_119439962.1">
    <property type="nucleotide sequence ID" value="NZ_QWGR01000018.1"/>
</dbReference>
<dbReference type="EMBL" id="QWGR01000018">
    <property type="protein sequence ID" value="RIJ46000.1"/>
    <property type="molecule type" value="Genomic_DNA"/>
</dbReference>
<dbReference type="InterPro" id="IPR013211">
    <property type="entry name" value="LVIVD"/>
</dbReference>
<proteinExistence type="predicted"/>
<sequence length="427" mass="48414">MKTIQNITGLVILLLSVWACKDEYTEEFTANAPVYLTYEELRSAVKVTESRTLEVPGKIYFKDNLLFVNEMFEGIHILDMTNPANPENLGFIEIPGNVDIAIKNNTLYADSYIDLVAIDISDIDNPKEVNRVEDVFPYTLPKYDENYRLADIDEEKGVVIDWEITRVRQKMEYHYYPVYFFSNRDNFFMSDMANGGGAVPQGSTFGVGGSMARFGLYNTYLYTVDRAMLHIFDVSNDQQPKEIGQQGVGWDVETMFIYDDHMFFGMQSGMRVFSLEVPTVPKYLSSFWHTTSCDPVVVADGYAYITLRGGNTCGGAVNRLDVLQLSDDYVDNTLIASYPMEGPYGLGIDDEILFVCDGEAGLKVYDASDKIHISENQIATFPNINAYDVIPLNDYLFMIGEDGFYLYDYSDLQDIQQISFIPVDTND</sequence>
<gene>
    <name evidence="1" type="ORF">D1614_21005</name>
</gene>
<dbReference type="AlphaFoldDB" id="A0A399SQI2"/>
<reference evidence="1 2" key="1">
    <citation type="submission" date="2018-08" db="EMBL/GenBank/DDBJ databases">
        <title>Pallidiluteibacterium maritimus gen. nov., sp. nov., isolated from coastal sediment.</title>
        <authorList>
            <person name="Zhou L.Y."/>
        </authorList>
    </citation>
    <scope>NUCLEOTIDE SEQUENCE [LARGE SCALE GENOMIC DNA]</scope>
    <source>
        <strain evidence="1 2">XSD2</strain>
    </source>
</reference>
<dbReference type="OrthoDB" id="1521841at2"/>
<evidence type="ECO:0000313" key="2">
    <source>
        <dbReference type="Proteomes" id="UP000265926"/>
    </source>
</evidence>
<name>A0A399SQI2_9BACT</name>
<dbReference type="Proteomes" id="UP000265926">
    <property type="component" value="Unassembled WGS sequence"/>
</dbReference>
<evidence type="ECO:0000313" key="1">
    <source>
        <dbReference type="EMBL" id="RIJ46000.1"/>
    </source>
</evidence>
<accession>A0A399SQI2</accession>
<keyword evidence="2" id="KW-1185">Reference proteome</keyword>
<evidence type="ECO:0008006" key="3">
    <source>
        <dbReference type="Google" id="ProtNLM"/>
    </source>
</evidence>
<dbReference type="SUPFAM" id="SSF101898">
    <property type="entry name" value="NHL repeat"/>
    <property type="match status" value="1"/>
</dbReference>
<protein>
    <recommendedName>
        <fullName evidence="3">LVIVD repeat-containing protein</fullName>
    </recommendedName>
</protein>
<organism evidence="1 2">
    <name type="scientific">Maribellus luteus</name>
    <dbReference type="NCBI Taxonomy" id="2305463"/>
    <lineage>
        <taxon>Bacteria</taxon>
        <taxon>Pseudomonadati</taxon>
        <taxon>Bacteroidota</taxon>
        <taxon>Bacteroidia</taxon>
        <taxon>Marinilabiliales</taxon>
        <taxon>Prolixibacteraceae</taxon>
        <taxon>Maribellus</taxon>
    </lineage>
</organism>
<dbReference type="Pfam" id="PF08309">
    <property type="entry name" value="LVIVD"/>
    <property type="match status" value="2"/>
</dbReference>
<comment type="caution">
    <text evidence="1">The sequence shown here is derived from an EMBL/GenBank/DDBJ whole genome shotgun (WGS) entry which is preliminary data.</text>
</comment>